<dbReference type="GO" id="GO:0003676">
    <property type="term" value="F:nucleic acid binding"/>
    <property type="evidence" value="ECO:0007669"/>
    <property type="project" value="InterPro"/>
</dbReference>
<dbReference type="Gramene" id="TVU19374">
    <property type="protein sequence ID" value="TVU19374"/>
    <property type="gene ID" value="EJB05_35519"/>
</dbReference>
<keyword evidence="5" id="KW-1185">Reference proteome</keyword>
<accession>A0A5J9U740</accession>
<keyword evidence="2" id="KW-0806">Transcription termination</keyword>
<keyword evidence="2" id="KW-0804">Transcription</keyword>
<dbReference type="Proteomes" id="UP000324897">
    <property type="component" value="Chromosome 7"/>
</dbReference>
<evidence type="ECO:0000256" key="1">
    <source>
        <dbReference type="ARBA" id="ARBA00007692"/>
    </source>
</evidence>
<keyword evidence="3" id="KW-0809">Transit peptide</keyword>
<comment type="caution">
    <text evidence="4">The sequence shown here is derived from an EMBL/GenBank/DDBJ whole genome shotgun (WGS) entry which is preliminary data.</text>
</comment>
<dbReference type="Gene3D" id="1.25.70.10">
    <property type="entry name" value="Transcription termination factor 3, mitochondrial"/>
    <property type="match status" value="1"/>
</dbReference>
<dbReference type="EMBL" id="RWGY01000029">
    <property type="protein sequence ID" value="TVU19374.1"/>
    <property type="molecule type" value="Genomic_DNA"/>
</dbReference>
<feature type="non-terminal residue" evidence="4">
    <location>
        <position position="1"/>
    </location>
</feature>
<dbReference type="GO" id="GO:0006353">
    <property type="term" value="P:DNA-templated transcription termination"/>
    <property type="evidence" value="ECO:0007669"/>
    <property type="project" value="UniProtKB-KW"/>
</dbReference>
<protein>
    <submittedName>
        <fullName evidence="4">Uncharacterized protein</fullName>
    </submittedName>
</protein>
<dbReference type="InterPro" id="IPR038538">
    <property type="entry name" value="MTERF_sf"/>
</dbReference>
<dbReference type="PANTHER" id="PTHR13068">
    <property type="entry name" value="CGI-12 PROTEIN-RELATED"/>
    <property type="match status" value="1"/>
</dbReference>
<evidence type="ECO:0000256" key="2">
    <source>
        <dbReference type="ARBA" id="ARBA00022472"/>
    </source>
</evidence>
<dbReference type="Pfam" id="PF02536">
    <property type="entry name" value="mTERF"/>
    <property type="match status" value="1"/>
</dbReference>
<comment type="similarity">
    <text evidence="1">Belongs to the mTERF family.</text>
</comment>
<sequence>MLAAVGRRLFLLRPGALSAAFSTAKATRAAAPTASYLISSCGLSPGAAARAARSVRLASPGAAAQADTILALLRRYGFSDADISSAVRQLPCLLAANPAKTLQPKFDFFASVGIEAPLLQRLVLISPVILFRSVHDHLEPLFASLREILGSDARVVATLSKHPFVIRCQPKSSLFRIIPLLRDVHGLSADDVAKLIYEHPIVILQTPNRINEIVETARIAGVTPSDPMFFHVLGTLCKMRAPTLESKIVLYQRLGFTKDAINQMIRRYPLVVAPSEKKITNMVGFLTDKAGLTRDDIVVYPTLMVRCLESHSRRCAVLDVLKRAGKQQTEYRLPRLLVCTKEKFIDVYVRPHMEEVPDILRAMNGEIPFQGLRFAGEETKTA</sequence>
<dbReference type="PANTHER" id="PTHR13068:SF202">
    <property type="entry name" value="OS05G0413000 PROTEIN"/>
    <property type="match status" value="1"/>
</dbReference>
<dbReference type="OrthoDB" id="637682at2759"/>
<evidence type="ECO:0000313" key="4">
    <source>
        <dbReference type="EMBL" id="TVU19374.1"/>
    </source>
</evidence>
<dbReference type="AlphaFoldDB" id="A0A5J9U740"/>
<organism evidence="4 5">
    <name type="scientific">Eragrostis curvula</name>
    <name type="common">weeping love grass</name>
    <dbReference type="NCBI Taxonomy" id="38414"/>
    <lineage>
        <taxon>Eukaryota</taxon>
        <taxon>Viridiplantae</taxon>
        <taxon>Streptophyta</taxon>
        <taxon>Embryophyta</taxon>
        <taxon>Tracheophyta</taxon>
        <taxon>Spermatophyta</taxon>
        <taxon>Magnoliopsida</taxon>
        <taxon>Liliopsida</taxon>
        <taxon>Poales</taxon>
        <taxon>Poaceae</taxon>
        <taxon>PACMAD clade</taxon>
        <taxon>Chloridoideae</taxon>
        <taxon>Eragrostideae</taxon>
        <taxon>Eragrostidinae</taxon>
        <taxon>Eragrostis</taxon>
    </lineage>
</organism>
<keyword evidence="2" id="KW-0805">Transcription regulation</keyword>
<dbReference type="SMART" id="SM00733">
    <property type="entry name" value="Mterf"/>
    <property type="match status" value="5"/>
</dbReference>
<reference evidence="4 5" key="1">
    <citation type="journal article" date="2019" name="Sci. Rep.">
        <title>A high-quality genome of Eragrostis curvula grass provides insights into Poaceae evolution and supports new strategies to enhance forage quality.</title>
        <authorList>
            <person name="Carballo J."/>
            <person name="Santos B.A.C.M."/>
            <person name="Zappacosta D."/>
            <person name="Garbus I."/>
            <person name="Selva J.P."/>
            <person name="Gallo C.A."/>
            <person name="Diaz A."/>
            <person name="Albertini E."/>
            <person name="Caccamo M."/>
            <person name="Echenique V."/>
        </authorList>
    </citation>
    <scope>NUCLEOTIDE SEQUENCE [LARGE SCALE GENOMIC DNA]</scope>
    <source>
        <strain evidence="5">cv. Victoria</strain>
        <tissue evidence="4">Leaf</tissue>
    </source>
</reference>
<gene>
    <name evidence="4" type="ORF">EJB05_35519</name>
</gene>
<evidence type="ECO:0000313" key="5">
    <source>
        <dbReference type="Proteomes" id="UP000324897"/>
    </source>
</evidence>
<evidence type="ECO:0000256" key="3">
    <source>
        <dbReference type="ARBA" id="ARBA00022946"/>
    </source>
</evidence>
<proteinExistence type="inferred from homology"/>
<dbReference type="InterPro" id="IPR003690">
    <property type="entry name" value="MTERF"/>
</dbReference>
<name>A0A5J9U740_9POAL</name>